<dbReference type="SUPFAM" id="SSF52540">
    <property type="entry name" value="P-loop containing nucleoside triphosphate hydrolases"/>
    <property type="match status" value="1"/>
</dbReference>
<evidence type="ECO:0000256" key="1">
    <source>
        <dbReference type="ARBA" id="ARBA00010236"/>
    </source>
</evidence>
<protein>
    <submittedName>
        <fullName evidence="4">WSC domain-containing protein 1-like</fullName>
    </submittedName>
</protein>
<evidence type="ECO:0000313" key="4">
    <source>
        <dbReference type="RefSeq" id="XP_006817789.1"/>
    </source>
</evidence>
<keyword evidence="3" id="KW-1185">Reference proteome</keyword>
<evidence type="ECO:0000313" key="3">
    <source>
        <dbReference type="Proteomes" id="UP000694865"/>
    </source>
</evidence>
<organism evidence="3 4">
    <name type="scientific">Saccoglossus kowalevskii</name>
    <name type="common">Acorn worm</name>
    <dbReference type="NCBI Taxonomy" id="10224"/>
    <lineage>
        <taxon>Eukaryota</taxon>
        <taxon>Metazoa</taxon>
        <taxon>Hemichordata</taxon>
        <taxon>Enteropneusta</taxon>
        <taxon>Harrimaniidae</taxon>
        <taxon>Saccoglossus</taxon>
    </lineage>
</organism>
<dbReference type="Proteomes" id="UP000694865">
    <property type="component" value="Unplaced"/>
</dbReference>
<dbReference type="Pfam" id="PF00685">
    <property type="entry name" value="Sulfotransfer_1"/>
    <property type="match status" value="1"/>
</dbReference>
<dbReference type="RefSeq" id="XP_006817789.1">
    <property type="nucleotide sequence ID" value="XM_006817726.1"/>
</dbReference>
<feature type="domain" description="Sulfotransferase" evidence="2">
    <location>
        <begin position="84"/>
        <end position="157"/>
    </location>
</feature>
<dbReference type="GeneID" id="102801486"/>
<accession>A0ABM0MCP8</accession>
<reference evidence="4" key="1">
    <citation type="submission" date="2025-08" db="UniProtKB">
        <authorList>
            <consortium name="RefSeq"/>
        </authorList>
    </citation>
    <scope>IDENTIFICATION</scope>
    <source>
        <tissue evidence="4">Testes</tissue>
    </source>
</reference>
<dbReference type="InterPro" id="IPR027417">
    <property type="entry name" value="P-loop_NTPase"/>
</dbReference>
<dbReference type="InterPro" id="IPR000863">
    <property type="entry name" value="Sulfotransferase_dom"/>
</dbReference>
<dbReference type="PANTHER" id="PTHR45964">
    <property type="entry name" value="WSCD FAMILY MEMBER CG9164"/>
    <property type="match status" value="1"/>
</dbReference>
<dbReference type="InterPro" id="IPR051589">
    <property type="entry name" value="Sialate-O-sulfotransferase"/>
</dbReference>
<evidence type="ECO:0000259" key="2">
    <source>
        <dbReference type="Pfam" id="PF00685"/>
    </source>
</evidence>
<dbReference type="Gene3D" id="3.40.50.300">
    <property type="entry name" value="P-loop containing nucleotide triphosphate hydrolases"/>
    <property type="match status" value="1"/>
</dbReference>
<gene>
    <name evidence="4" type="primary">LOC102801486</name>
</gene>
<dbReference type="PANTHER" id="PTHR45964:SF5">
    <property type="entry name" value="WSCD FAMILY MEMBER CG9164"/>
    <property type="match status" value="1"/>
</dbReference>
<sequence length="184" mass="20664">TVECDLHFSEKKLPIAVLASPPGAGNTWVRYLLQQATGIYTGSVYHDQGLYDAGFLGEMASPYDGQVLVSTIKNPHDMLNFSAVILLIRNIYAATLSEINRKMTSNQTVIADFNKFVLNTAKYLSHVVRIWLLDHRVPTLVVHYEDLIKNTVGEVTPVNDHFFHFIAFIMCILWKAVRDPAASI</sequence>
<comment type="similarity">
    <text evidence="1">Belongs to the WSCD family.</text>
</comment>
<feature type="non-terminal residue" evidence="4">
    <location>
        <position position="1"/>
    </location>
</feature>
<proteinExistence type="inferred from homology"/>
<name>A0ABM0MCP8_SACKO</name>